<evidence type="ECO:0000313" key="1">
    <source>
        <dbReference type="Proteomes" id="UP000036681"/>
    </source>
</evidence>
<protein>
    <submittedName>
        <fullName evidence="2">Uncharacterized protein</fullName>
    </submittedName>
</protein>
<dbReference type="WBParaSite" id="ALUE_0000058901-mRNA-1">
    <property type="protein sequence ID" value="ALUE_0000058901-mRNA-1"/>
    <property type="gene ID" value="ALUE_0000058901"/>
</dbReference>
<keyword evidence="1" id="KW-1185">Reference proteome</keyword>
<reference evidence="2" key="1">
    <citation type="submission" date="2017-02" db="UniProtKB">
        <authorList>
            <consortium name="WormBaseParasite"/>
        </authorList>
    </citation>
    <scope>IDENTIFICATION</scope>
</reference>
<proteinExistence type="predicted"/>
<evidence type="ECO:0000313" key="2">
    <source>
        <dbReference type="WBParaSite" id="ALUE_0000058901-mRNA-1"/>
    </source>
</evidence>
<accession>A0A0M3HGE4</accession>
<dbReference type="Proteomes" id="UP000036681">
    <property type="component" value="Unplaced"/>
</dbReference>
<dbReference type="AlphaFoldDB" id="A0A0M3HGE4"/>
<organism evidence="1 2">
    <name type="scientific">Ascaris lumbricoides</name>
    <name type="common">Giant roundworm</name>
    <dbReference type="NCBI Taxonomy" id="6252"/>
    <lineage>
        <taxon>Eukaryota</taxon>
        <taxon>Metazoa</taxon>
        <taxon>Ecdysozoa</taxon>
        <taxon>Nematoda</taxon>
        <taxon>Chromadorea</taxon>
        <taxon>Rhabditida</taxon>
        <taxon>Spirurina</taxon>
        <taxon>Ascaridomorpha</taxon>
        <taxon>Ascaridoidea</taxon>
        <taxon>Ascarididae</taxon>
        <taxon>Ascaris</taxon>
    </lineage>
</organism>
<sequence length="79" mass="9081">MEDNVAFGFVEQAVYEVNQVQRFAAMELAFVCDVSYLLPMRISFPLCFLTDPVRMGLELRTTLALTYHKVLKFSSRNTP</sequence>
<name>A0A0M3HGE4_ASCLU</name>